<keyword evidence="8" id="KW-1185">Reference proteome</keyword>
<accession>A0A5C1NES4</accession>
<dbReference type="KEGG" id="hbh:E4T21_12130"/>
<proteinExistence type="predicted"/>
<evidence type="ECO:0000259" key="6">
    <source>
        <dbReference type="Pfam" id="PF09864"/>
    </source>
</evidence>
<gene>
    <name evidence="7" type="ORF">E4T21_12130</name>
</gene>
<dbReference type="RefSeq" id="WP_149285232.1">
    <property type="nucleotide sequence ID" value="NZ_CP038437.2"/>
</dbReference>
<keyword evidence="3" id="KW-0564">Palmitate</keyword>
<dbReference type="Proteomes" id="UP000324285">
    <property type="component" value="Chromosome"/>
</dbReference>
<dbReference type="AlphaFoldDB" id="A0A5C1NES4"/>
<keyword evidence="1 5" id="KW-0732">Signal</keyword>
<reference evidence="7" key="1">
    <citation type="submission" date="2021-02" db="EMBL/GenBank/DDBJ databases">
        <title>Strain Y2R2, a novel species of the genus Halomonas.</title>
        <authorList>
            <person name="Huang H."/>
        </authorList>
    </citation>
    <scope>NUCLEOTIDE SEQUENCE</scope>
    <source>
        <strain evidence="7">Y2R2</strain>
    </source>
</reference>
<dbReference type="EMBL" id="CP038437">
    <property type="protein sequence ID" value="QEM82212.1"/>
    <property type="molecule type" value="Genomic_DNA"/>
</dbReference>
<organism evidence="7 8">
    <name type="scientific">Halomonas binhaiensis</name>
    <dbReference type="NCBI Taxonomy" id="2562282"/>
    <lineage>
        <taxon>Bacteria</taxon>
        <taxon>Pseudomonadati</taxon>
        <taxon>Pseudomonadota</taxon>
        <taxon>Gammaproteobacteria</taxon>
        <taxon>Oceanospirillales</taxon>
        <taxon>Halomonadaceae</taxon>
        <taxon>Halomonas</taxon>
    </lineage>
</organism>
<evidence type="ECO:0000256" key="5">
    <source>
        <dbReference type="SAM" id="SignalP"/>
    </source>
</evidence>
<dbReference type="InterPro" id="IPR036328">
    <property type="entry name" value="MliC_sf"/>
</dbReference>
<name>A0A5C1NES4_9GAMM</name>
<evidence type="ECO:0000256" key="2">
    <source>
        <dbReference type="ARBA" id="ARBA00023136"/>
    </source>
</evidence>
<dbReference type="Gene3D" id="2.40.128.200">
    <property type="match status" value="1"/>
</dbReference>
<dbReference type="Pfam" id="PF09864">
    <property type="entry name" value="MliC"/>
    <property type="match status" value="1"/>
</dbReference>
<evidence type="ECO:0000256" key="3">
    <source>
        <dbReference type="ARBA" id="ARBA00023139"/>
    </source>
</evidence>
<evidence type="ECO:0000313" key="7">
    <source>
        <dbReference type="EMBL" id="QEM82212.1"/>
    </source>
</evidence>
<keyword evidence="4" id="KW-0449">Lipoprotein</keyword>
<dbReference type="InterPro" id="IPR018660">
    <property type="entry name" value="MliC"/>
</dbReference>
<dbReference type="SUPFAM" id="SSF141488">
    <property type="entry name" value="YdhA-like"/>
    <property type="match status" value="1"/>
</dbReference>
<feature type="chain" id="PRO_5023073279" evidence="5">
    <location>
        <begin position="20"/>
        <end position="129"/>
    </location>
</feature>
<evidence type="ECO:0000256" key="4">
    <source>
        <dbReference type="ARBA" id="ARBA00023288"/>
    </source>
</evidence>
<feature type="signal peptide" evidence="5">
    <location>
        <begin position="1"/>
        <end position="19"/>
    </location>
</feature>
<feature type="domain" description="C-type lysozyme inhibitor" evidence="6">
    <location>
        <begin position="52"/>
        <end position="121"/>
    </location>
</feature>
<keyword evidence="2" id="KW-0472">Membrane</keyword>
<sequence>MKIAWLAATALTITLAGCAGGQSDARQETKSAAKPQTTLAQTNTFNARTAIYTCDSGSVFTMEFTAPETATMHLNGHGQSIELAPQNGASGMAMDYVSADGRYQFNGKGMTAIVTMPKMAPARCFTSNY</sequence>
<dbReference type="PROSITE" id="PS51257">
    <property type="entry name" value="PROKAR_LIPOPROTEIN"/>
    <property type="match status" value="1"/>
</dbReference>
<evidence type="ECO:0000256" key="1">
    <source>
        <dbReference type="ARBA" id="ARBA00022729"/>
    </source>
</evidence>
<evidence type="ECO:0000313" key="8">
    <source>
        <dbReference type="Proteomes" id="UP000324285"/>
    </source>
</evidence>
<protein>
    <submittedName>
        <fullName evidence="7">MliC family protein</fullName>
    </submittedName>
</protein>